<evidence type="ECO:0000313" key="2">
    <source>
        <dbReference type="EMBL" id="CAD2188108.1"/>
    </source>
</evidence>
<evidence type="ECO:0000313" key="3">
    <source>
        <dbReference type="Proteomes" id="UP000580250"/>
    </source>
</evidence>
<gene>
    <name evidence="2" type="ORF">MENT_LOCUS40735</name>
</gene>
<keyword evidence="1" id="KW-0812">Transmembrane</keyword>
<dbReference type="EMBL" id="CAJEWN010000674">
    <property type="protein sequence ID" value="CAD2188108.1"/>
    <property type="molecule type" value="Genomic_DNA"/>
</dbReference>
<comment type="caution">
    <text evidence="2">The sequence shown here is derived from an EMBL/GenBank/DDBJ whole genome shotgun (WGS) entry which is preliminary data.</text>
</comment>
<name>A0A6V7WM57_MELEN</name>
<protein>
    <submittedName>
        <fullName evidence="2">Uncharacterized protein</fullName>
    </submittedName>
</protein>
<keyword evidence="1" id="KW-0472">Membrane</keyword>
<dbReference type="AlphaFoldDB" id="A0A6V7WM57"/>
<evidence type="ECO:0000256" key="1">
    <source>
        <dbReference type="SAM" id="Phobius"/>
    </source>
</evidence>
<organism evidence="2 3">
    <name type="scientific">Meloidogyne enterolobii</name>
    <name type="common">Root-knot nematode worm</name>
    <name type="synonym">Meloidogyne mayaguensis</name>
    <dbReference type="NCBI Taxonomy" id="390850"/>
    <lineage>
        <taxon>Eukaryota</taxon>
        <taxon>Metazoa</taxon>
        <taxon>Ecdysozoa</taxon>
        <taxon>Nematoda</taxon>
        <taxon>Chromadorea</taxon>
        <taxon>Rhabditida</taxon>
        <taxon>Tylenchina</taxon>
        <taxon>Tylenchomorpha</taxon>
        <taxon>Tylenchoidea</taxon>
        <taxon>Meloidogynidae</taxon>
        <taxon>Meloidogyninae</taxon>
        <taxon>Meloidogyne</taxon>
    </lineage>
</organism>
<sequence>MRKYNISIPSNLHVYISILSSIYGIILEPLFYIPIGVCFSNINLCTYNWIGGKSLPCSFPSI</sequence>
<accession>A0A6V7WM57</accession>
<proteinExistence type="predicted"/>
<feature type="transmembrane region" description="Helical" evidence="1">
    <location>
        <begin position="12"/>
        <end position="35"/>
    </location>
</feature>
<reference evidence="2 3" key="1">
    <citation type="submission" date="2020-08" db="EMBL/GenBank/DDBJ databases">
        <authorList>
            <person name="Koutsovoulos G."/>
            <person name="Danchin GJ E."/>
        </authorList>
    </citation>
    <scope>NUCLEOTIDE SEQUENCE [LARGE SCALE GENOMIC DNA]</scope>
</reference>
<keyword evidence="1" id="KW-1133">Transmembrane helix</keyword>
<dbReference type="Proteomes" id="UP000580250">
    <property type="component" value="Unassembled WGS sequence"/>
</dbReference>